<name>A0ABX6TAS3_9SPHN</name>
<sequence length="51" mass="5993">MEAFVARENIKRFKAQLRSTEDEEQKATLRKLLDEEQLHLQQVIEARHTGG</sequence>
<keyword evidence="2" id="KW-1185">Reference proteome</keyword>
<gene>
    <name evidence="1" type="ORF">H9L14_02160</name>
</gene>
<organism evidence="1 2">
    <name type="scientific">Sphingomonas sediminicola</name>
    <dbReference type="NCBI Taxonomy" id="386874"/>
    <lineage>
        <taxon>Bacteria</taxon>
        <taxon>Pseudomonadati</taxon>
        <taxon>Pseudomonadota</taxon>
        <taxon>Alphaproteobacteria</taxon>
        <taxon>Sphingomonadales</taxon>
        <taxon>Sphingomonadaceae</taxon>
        <taxon>Sphingomonas</taxon>
    </lineage>
</organism>
<dbReference type="RefSeq" id="WP_187709048.1">
    <property type="nucleotide sequence ID" value="NZ_CP060782.1"/>
</dbReference>
<evidence type="ECO:0000313" key="2">
    <source>
        <dbReference type="Proteomes" id="UP000516105"/>
    </source>
</evidence>
<dbReference type="Proteomes" id="UP000516105">
    <property type="component" value="Chromosome"/>
</dbReference>
<proteinExistence type="predicted"/>
<accession>A0ABX6TAS3</accession>
<dbReference type="EMBL" id="CP060782">
    <property type="protein sequence ID" value="QNP46095.1"/>
    <property type="molecule type" value="Genomic_DNA"/>
</dbReference>
<reference evidence="1 2" key="1">
    <citation type="submission" date="2020-08" db="EMBL/GenBank/DDBJ databases">
        <title>Genome sequence of Sphingomonas sediminicola KACC 15039T.</title>
        <authorList>
            <person name="Hyun D.-W."/>
            <person name="Bae J.-W."/>
        </authorList>
    </citation>
    <scope>NUCLEOTIDE SEQUENCE [LARGE SCALE GENOMIC DNA]</scope>
    <source>
        <strain evidence="1 2">KACC 15039</strain>
    </source>
</reference>
<protein>
    <submittedName>
        <fullName evidence="1">Uncharacterized protein</fullName>
    </submittedName>
</protein>
<evidence type="ECO:0000313" key="1">
    <source>
        <dbReference type="EMBL" id="QNP46095.1"/>
    </source>
</evidence>